<dbReference type="EMBL" id="JARAWJ010000067">
    <property type="protein sequence ID" value="MDX3044086.1"/>
    <property type="molecule type" value="Genomic_DNA"/>
</dbReference>
<dbReference type="RefSeq" id="WP_319703538.1">
    <property type="nucleotide sequence ID" value="NZ_JARAWJ010000067.1"/>
</dbReference>
<evidence type="ECO:0000313" key="2">
    <source>
        <dbReference type="Proteomes" id="UP001282474"/>
    </source>
</evidence>
<sequence length="74" mass="7806">MSPTEDAAASALVCGGRMEIQFRTVAAVEDGKAVVHLVPHRALWDGQPVSDIVAEALAIAWCSAEAPDEDDSEQ</sequence>
<protein>
    <submittedName>
        <fullName evidence="1">Uncharacterized protein</fullName>
    </submittedName>
</protein>
<organism evidence="1 2">
    <name type="scientific">Streptomyces caniscabiei</name>
    <dbReference type="NCBI Taxonomy" id="2746961"/>
    <lineage>
        <taxon>Bacteria</taxon>
        <taxon>Bacillati</taxon>
        <taxon>Actinomycetota</taxon>
        <taxon>Actinomycetes</taxon>
        <taxon>Kitasatosporales</taxon>
        <taxon>Streptomycetaceae</taxon>
        <taxon>Streptomyces</taxon>
    </lineage>
</organism>
<dbReference type="Proteomes" id="UP001282474">
    <property type="component" value="Unassembled WGS sequence"/>
</dbReference>
<gene>
    <name evidence="1" type="ORF">PV383_44040</name>
</gene>
<accession>A0ABU4N2T0</accession>
<evidence type="ECO:0000313" key="1">
    <source>
        <dbReference type="EMBL" id="MDX3044086.1"/>
    </source>
</evidence>
<name>A0ABU4N2T0_9ACTN</name>
<reference evidence="1 2" key="1">
    <citation type="journal article" date="2023" name="Microb. Genom.">
        <title>Mesoterricola silvestris gen. nov., sp. nov., Mesoterricola sediminis sp. nov., Geothrix oryzae sp. nov., Geothrix edaphica sp. nov., Geothrix rubra sp. nov., and Geothrix limicola sp. nov., six novel members of Acidobacteriota isolated from soils.</title>
        <authorList>
            <person name="Weisberg A.J."/>
            <person name="Pearce E."/>
            <person name="Kramer C.G."/>
            <person name="Chang J.H."/>
            <person name="Clarke C.R."/>
        </authorList>
    </citation>
    <scope>NUCLEOTIDE SEQUENCE [LARGE SCALE GENOMIC DNA]</scope>
    <source>
        <strain evidence="1 2">NE20-4-1</strain>
    </source>
</reference>
<keyword evidence="2" id="KW-1185">Reference proteome</keyword>
<proteinExistence type="predicted"/>
<comment type="caution">
    <text evidence="1">The sequence shown here is derived from an EMBL/GenBank/DDBJ whole genome shotgun (WGS) entry which is preliminary data.</text>
</comment>